<dbReference type="InterPro" id="IPR050523">
    <property type="entry name" value="AKR_Detox_Biosynth"/>
</dbReference>
<dbReference type="Pfam" id="PF00248">
    <property type="entry name" value="Aldo_ket_red"/>
    <property type="match status" value="1"/>
</dbReference>
<dbReference type="FunFam" id="3.20.20.100:FF:000004">
    <property type="entry name" value="Oxidoreductase, aldo/keto reductase"/>
    <property type="match status" value="1"/>
</dbReference>
<dbReference type="SUPFAM" id="SSF51430">
    <property type="entry name" value="NAD(P)-linked oxidoreductase"/>
    <property type="match status" value="1"/>
</dbReference>
<dbReference type="InterPro" id="IPR023210">
    <property type="entry name" value="NADP_OxRdtase_dom"/>
</dbReference>
<sequence length="338" mass="38041">MMEYTTLGSTGMKVSRLCLGGMSFGVSDLHDWTLDEEGSREIIERAIDLGINFFDTANAYSNGESEEIIGDVLGEYDRDEQVVATKCYFPTNLFSDADEPHPNASGLSRKTVEQELENSLDRLGMDTIDLYQIHRWDYETPIEQTLRALDDAVRRGKVRYIGASSMWTHQFAEAVYTSEHLDLEQFVTMQDHYNLVYREGEREMFPFCEKEDIGVIPWSPLAQGYLTRPHEEMTATTRGEELTETHEEYRMGGGPAVNERVEELAAEKGVTMAQLSLAWLLHQDVVDAPIVGTTSVEHLEQAVEALEIDLSDSDLEYLEEPYEPLPIAGAPVPGSQAN</sequence>
<evidence type="ECO:0000259" key="2">
    <source>
        <dbReference type="Pfam" id="PF00248"/>
    </source>
</evidence>
<keyword evidence="4" id="KW-1185">Reference proteome</keyword>
<dbReference type="Gene3D" id="3.20.20.100">
    <property type="entry name" value="NADP-dependent oxidoreductase domain"/>
    <property type="match status" value="1"/>
</dbReference>
<evidence type="ECO:0000313" key="3">
    <source>
        <dbReference type="EMBL" id="CQR49803.1"/>
    </source>
</evidence>
<proteinExistence type="predicted"/>
<dbReference type="PANTHER" id="PTHR43364">
    <property type="entry name" value="NADH-SPECIFIC METHYLGLYOXAL REDUCTASE-RELATED"/>
    <property type="match status" value="1"/>
</dbReference>
<reference evidence="4" key="1">
    <citation type="submission" date="2015-03" db="EMBL/GenBank/DDBJ databases">
        <authorList>
            <person name="Urmite Genomes"/>
        </authorList>
    </citation>
    <scope>NUCLEOTIDE SEQUENCE [LARGE SCALE GENOMIC DNA]</scope>
    <source>
        <strain evidence="4">Arc-Hr</strain>
    </source>
</reference>
<dbReference type="GO" id="GO:0005829">
    <property type="term" value="C:cytosol"/>
    <property type="evidence" value="ECO:0007669"/>
    <property type="project" value="UniProtKB-ARBA"/>
</dbReference>
<feature type="domain" description="NADP-dependent oxidoreductase" evidence="2">
    <location>
        <begin position="16"/>
        <end position="320"/>
    </location>
</feature>
<keyword evidence="1" id="KW-0560">Oxidoreductase</keyword>
<dbReference type="GO" id="GO:0016491">
    <property type="term" value="F:oxidoreductase activity"/>
    <property type="evidence" value="ECO:0007669"/>
    <property type="project" value="UniProtKB-KW"/>
</dbReference>
<dbReference type="EMBL" id="CSTE01000002">
    <property type="protein sequence ID" value="CQR49803.1"/>
    <property type="molecule type" value="Genomic_DNA"/>
</dbReference>
<accession>A0A0D6JQA4</accession>
<evidence type="ECO:0000256" key="1">
    <source>
        <dbReference type="ARBA" id="ARBA00023002"/>
    </source>
</evidence>
<name>A0A0D6JQA4_9EURY</name>
<protein>
    <submittedName>
        <fullName evidence="3">L-glyceraldehyde 3-phosphate reductase</fullName>
    </submittedName>
</protein>
<dbReference type="PANTHER" id="PTHR43364:SF4">
    <property type="entry name" value="NAD(P)-LINKED OXIDOREDUCTASE SUPERFAMILY PROTEIN"/>
    <property type="match status" value="1"/>
</dbReference>
<dbReference type="Proteomes" id="UP000198902">
    <property type="component" value="Unassembled WGS sequence"/>
</dbReference>
<dbReference type="InterPro" id="IPR036812">
    <property type="entry name" value="NAD(P)_OxRdtase_dom_sf"/>
</dbReference>
<evidence type="ECO:0000313" key="4">
    <source>
        <dbReference type="Proteomes" id="UP000198902"/>
    </source>
</evidence>
<gene>
    <name evidence="3" type="primary">gpr_3</name>
    <name evidence="3" type="ORF">BN996_01278</name>
</gene>
<dbReference type="CDD" id="cd19079">
    <property type="entry name" value="AKR_EcYajO-like"/>
    <property type="match status" value="1"/>
</dbReference>
<dbReference type="AlphaFoldDB" id="A0A0D6JQA4"/>
<organism evidence="3 4">
    <name type="scientific">Haloferax massiliensis</name>
    <dbReference type="NCBI Taxonomy" id="1476858"/>
    <lineage>
        <taxon>Archaea</taxon>
        <taxon>Methanobacteriati</taxon>
        <taxon>Methanobacteriota</taxon>
        <taxon>Stenosarchaea group</taxon>
        <taxon>Halobacteria</taxon>
        <taxon>Halobacteriales</taxon>
        <taxon>Haloferacaceae</taxon>
        <taxon>Haloferax</taxon>
    </lineage>
</organism>